<dbReference type="Proteomes" id="UP000176562">
    <property type="component" value="Chromosome"/>
</dbReference>
<protein>
    <recommendedName>
        <fullName evidence="3">Acetolactate synthase</fullName>
    </recommendedName>
</protein>
<dbReference type="InterPro" id="IPR045467">
    <property type="entry name" value="DUF6497"/>
</dbReference>
<keyword evidence="2" id="KW-1185">Reference proteome</keyword>
<evidence type="ECO:0000313" key="2">
    <source>
        <dbReference type="Proteomes" id="UP000176562"/>
    </source>
</evidence>
<dbReference type="STRING" id="1850250.LPB142_06215"/>
<dbReference type="AlphaFoldDB" id="A0A1D9MGN1"/>
<accession>A0A1D9MGN1</accession>
<dbReference type="KEGG" id="rhp:LPB142_06215"/>
<reference evidence="1 2" key="1">
    <citation type="submission" date="2016-10" db="EMBL/GenBank/DDBJ databases">
        <title>Rhodobacter sp. LPB0142, isolated from sea water.</title>
        <authorList>
            <person name="Kim E."/>
            <person name="Yi H."/>
        </authorList>
    </citation>
    <scope>NUCLEOTIDE SEQUENCE [LARGE SCALE GENOMIC DNA]</scope>
    <source>
        <strain evidence="1 2">LPB0142</strain>
    </source>
</reference>
<proteinExistence type="predicted"/>
<evidence type="ECO:0000313" key="1">
    <source>
        <dbReference type="EMBL" id="AOZ70920.1"/>
    </source>
</evidence>
<dbReference type="EMBL" id="CP017781">
    <property type="protein sequence ID" value="AOZ70920.1"/>
    <property type="molecule type" value="Genomic_DNA"/>
</dbReference>
<name>A0A1D9MGN1_9RHOB</name>
<dbReference type="Pfam" id="PF20107">
    <property type="entry name" value="DUF6497"/>
    <property type="match status" value="1"/>
</dbReference>
<evidence type="ECO:0008006" key="3">
    <source>
        <dbReference type="Google" id="ProtNLM"/>
    </source>
</evidence>
<sequence length="111" mass="12017">MVAVPSGREVRWIDAISDAPGPDGLTLRFRFLVPALGAPVWQEAPERAEADMQALCDGFALPRLATVGPRPAQVVISLSDRVLPFGEVDEAAVQFFEAYSVANGACEWELF</sequence>
<organism evidence="1 2">
    <name type="scientific">Rhodobacter xanthinilyticus</name>
    <dbReference type="NCBI Taxonomy" id="1850250"/>
    <lineage>
        <taxon>Bacteria</taxon>
        <taxon>Pseudomonadati</taxon>
        <taxon>Pseudomonadota</taxon>
        <taxon>Alphaproteobacteria</taxon>
        <taxon>Rhodobacterales</taxon>
        <taxon>Rhodobacter group</taxon>
        <taxon>Rhodobacter</taxon>
    </lineage>
</organism>
<gene>
    <name evidence="1" type="ORF">LPB142_06215</name>
</gene>